<dbReference type="EMBL" id="CAIX01003229">
    <property type="protein sequence ID" value="CCI50981.1"/>
    <property type="molecule type" value="Genomic_DNA"/>
</dbReference>
<dbReference type="InParanoid" id="A0A024GW28"/>
<feature type="non-terminal residue" evidence="1">
    <location>
        <position position="1"/>
    </location>
</feature>
<name>A0A024GW28_9STRA</name>
<comment type="caution">
    <text evidence="1">The sequence shown here is derived from an EMBL/GenBank/DDBJ whole genome shotgun (WGS) entry which is preliminary data.</text>
</comment>
<accession>A0A024GW28</accession>
<evidence type="ECO:0000313" key="1">
    <source>
        <dbReference type="EMBL" id="CCI50981.1"/>
    </source>
</evidence>
<evidence type="ECO:0000313" key="2">
    <source>
        <dbReference type="Proteomes" id="UP000053237"/>
    </source>
</evidence>
<keyword evidence="2" id="KW-1185">Reference proteome</keyword>
<gene>
    <name evidence="1" type="ORF">BN9_135560</name>
</gene>
<dbReference type="Proteomes" id="UP000053237">
    <property type="component" value="Unassembled WGS sequence"/>
</dbReference>
<protein>
    <submittedName>
        <fullName evidence="1">Uncharacterized protein</fullName>
    </submittedName>
</protein>
<dbReference type="AlphaFoldDB" id="A0A024GW28"/>
<sequence length="50" mass="5660">LAQITGKAPILCSNLRFLYDAFRHKIESKEMSACRYTAMKTIVHSICVVT</sequence>
<organism evidence="1 2">
    <name type="scientific">Albugo candida</name>
    <dbReference type="NCBI Taxonomy" id="65357"/>
    <lineage>
        <taxon>Eukaryota</taxon>
        <taxon>Sar</taxon>
        <taxon>Stramenopiles</taxon>
        <taxon>Oomycota</taxon>
        <taxon>Peronosporomycetes</taxon>
        <taxon>Albuginales</taxon>
        <taxon>Albuginaceae</taxon>
        <taxon>Albugo</taxon>
    </lineage>
</organism>
<proteinExistence type="predicted"/>
<reference evidence="1 2" key="1">
    <citation type="submission" date="2012-05" db="EMBL/GenBank/DDBJ databases">
        <title>Recombination and specialization in a pathogen metapopulation.</title>
        <authorList>
            <person name="Gardiner A."/>
            <person name="Kemen E."/>
            <person name="Schultz-Larsen T."/>
            <person name="MacLean D."/>
            <person name="Van Oosterhout C."/>
            <person name="Jones J.D.G."/>
        </authorList>
    </citation>
    <scope>NUCLEOTIDE SEQUENCE [LARGE SCALE GENOMIC DNA]</scope>
    <source>
        <strain evidence="1 2">Ac Nc2</strain>
    </source>
</reference>